<name>A6LBJ0_PARD8</name>
<dbReference type="AlphaFoldDB" id="A6LBJ0"/>
<evidence type="ECO:0000313" key="3">
    <source>
        <dbReference type="Proteomes" id="UP000000566"/>
    </source>
</evidence>
<feature type="compositionally biased region" description="Low complexity" evidence="1">
    <location>
        <begin position="59"/>
        <end position="71"/>
    </location>
</feature>
<dbReference type="Proteomes" id="UP000000566">
    <property type="component" value="Chromosome"/>
</dbReference>
<dbReference type="KEGG" id="pdi:BDI_1294"/>
<gene>
    <name evidence="2" type="ordered locus">BDI_1294</name>
</gene>
<evidence type="ECO:0000256" key="1">
    <source>
        <dbReference type="SAM" id="MobiDB-lite"/>
    </source>
</evidence>
<dbReference type="STRING" id="435591.BDI_1294"/>
<proteinExistence type="predicted"/>
<sequence>MHSLFFTKVLIIFNKSLILPFFSHLRRPYLSQRAQRRREYQPPAQQVQGAGRGVDESESIAPIAASAASRMSSRRESAASRKRLAKASRRKWGKGGRGLRGSVGRVMGRLFLGRVRS</sequence>
<feature type="region of interest" description="Disordered" evidence="1">
    <location>
        <begin position="33"/>
        <end position="100"/>
    </location>
</feature>
<dbReference type="PaxDb" id="435591-BDI_1294"/>
<protein>
    <submittedName>
        <fullName evidence="2">Uncharacterized protein</fullName>
    </submittedName>
</protein>
<reference evidence="2 3" key="1">
    <citation type="journal article" date="2007" name="PLoS Biol.">
        <title>Evolution of symbiotic bacteria in the distal human intestine.</title>
        <authorList>
            <person name="Xu J."/>
            <person name="Mahowald M.A."/>
            <person name="Ley R.E."/>
            <person name="Lozupone C.A."/>
            <person name="Hamady M."/>
            <person name="Martens E.C."/>
            <person name="Henrissat B."/>
            <person name="Coutinho P.M."/>
            <person name="Minx P."/>
            <person name="Latreille P."/>
            <person name="Cordum H."/>
            <person name="Van Brunt A."/>
            <person name="Kim K."/>
            <person name="Fulton R.S."/>
            <person name="Fulton L.A."/>
            <person name="Clifton S.W."/>
            <person name="Wilson R.K."/>
            <person name="Knight R.D."/>
            <person name="Gordon J.I."/>
        </authorList>
    </citation>
    <scope>NUCLEOTIDE SEQUENCE [LARGE SCALE GENOMIC DNA]</scope>
    <source>
        <strain evidence="3">ATCC 8503 / DSM 20701 / CIP 104284 / JCM 5825 / NCTC 11152</strain>
    </source>
</reference>
<dbReference type="EMBL" id="CP000140">
    <property type="protein sequence ID" value="ABR43054.1"/>
    <property type="molecule type" value="Genomic_DNA"/>
</dbReference>
<keyword evidence="3" id="KW-1185">Reference proteome</keyword>
<accession>A6LBJ0</accession>
<organism evidence="2 3">
    <name type="scientific">Parabacteroides distasonis (strain ATCC 8503 / DSM 20701 / CIP 104284 / JCM 5825 / NCTC 11152)</name>
    <dbReference type="NCBI Taxonomy" id="435591"/>
    <lineage>
        <taxon>Bacteria</taxon>
        <taxon>Pseudomonadati</taxon>
        <taxon>Bacteroidota</taxon>
        <taxon>Bacteroidia</taxon>
        <taxon>Bacteroidales</taxon>
        <taxon>Tannerellaceae</taxon>
        <taxon>Parabacteroides</taxon>
    </lineage>
</organism>
<evidence type="ECO:0000313" key="2">
    <source>
        <dbReference type="EMBL" id="ABR43054.1"/>
    </source>
</evidence>
<feature type="compositionally biased region" description="Basic residues" evidence="1">
    <location>
        <begin position="80"/>
        <end position="94"/>
    </location>
</feature>
<dbReference type="HOGENOM" id="CLU_2080075_0_0_10"/>